<evidence type="ECO:0000256" key="2">
    <source>
        <dbReference type="ARBA" id="ARBA00022679"/>
    </source>
</evidence>
<dbReference type="AlphaFoldDB" id="A0A3M7TFD4"/>
<dbReference type="Pfam" id="PF00155">
    <property type="entry name" value="Aminotran_1_2"/>
    <property type="match status" value="1"/>
</dbReference>
<keyword evidence="4" id="KW-0032">Aminotransferase</keyword>
<keyword evidence="2 4" id="KW-0808">Transferase</keyword>
<dbReference type="Gene3D" id="3.40.640.10">
    <property type="entry name" value="Type I PLP-dependent aspartate aminotransferase-like (Major domain)"/>
    <property type="match status" value="1"/>
</dbReference>
<sequence>MSINFETATFKDFENIPELDIAHRAEIFYDFLNYMKSNGHMNYRLKNTTGTNSTVKVNINNENREYVSFVSSDYLGFTQHPKVKQAAIEGIEQYGTGTGATPLIGGYFAYHNALEEKIASFFGRSQEEAAIFTTGYTANSATLQALMQKEDLAILDMAVHASVHEGCAFTNKKTFPHNNLEALEHILKTAESLYRTKLVIIDGVYSQDGDTSHVNEIYNLVKKYNAFLMVDDVHGVGILGKTGRGTLEDTHLLDKVDIMTGTFSKTFGNLGGYVIANKKLAAFVRFQSRQQIFSATAPPSSLGIIKAIDLIDEEPEWREKLWSNINYFKKGLNDLGLDTGITCSAIIPVKIGDPHVTGDVGRLLIERGIYTNPILYPAVARKDARIRMSVMARHEKEQLDKTLNAFEDINNKLHIAKK</sequence>
<dbReference type="Gene3D" id="3.90.1150.10">
    <property type="entry name" value="Aspartate Aminotransferase, domain 1"/>
    <property type="match status" value="1"/>
</dbReference>
<dbReference type="Proteomes" id="UP000278775">
    <property type="component" value="Unassembled WGS sequence"/>
</dbReference>
<dbReference type="RefSeq" id="WP_122636317.1">
    <property type="nucleotide sequence ID" value="NZ_QWIU01000002.1"/>
</dbReference>
<proteinExistence type="predicted"/>
<dbReference type="InterPro" id="IPR050087">
    <property type="entry name" value="AON_synthase_class-II"/>
</dbReference>
<dbReference type="SUPFAM" id="SSF53383">
    <property type="entry name" value="PLP-dependent transferases"/>
    <property type="match status" value="1"/>
</dbReference>
<dbReference type="InterPro" id="IPR015424">
    <property type="entry name" value="PyrdxlP-dep_Trfase"/>
</dbReference>
<evidence type="ECO:0000259" key="3">
    <source>
        <dbReference type="Pfam" id="PF00155"/>
    </source>
</evidence>
<organism evidence="4 5">
    <name type="scientific">Chryseobacterium nematophagum</name>
    <dbReference type="NCBI Taxonomy" id="2305228"/>
    <lineage>
        <taxon>Bacteria</taxon>
        <taxon>Pseudomonadati</taxon>
        <taxon>Bacteroidota</taxon>
        <taxon>Flavobacteriia</taxon>
        <taxon>Flavobacteriales</taxon>
        <taxon>Weeksellaceae</taxon>
        <taxon>Chryseobacterium group</taxon>
        <taxon>Chryseobacterium</taxon>
    </lineage>
</organism>
<comment type="caution">
    <text evidence="4">The sequence shown here is derived from an EMBL/GenBank/DDBJ whole genome shotgun (WGS) entry which is preliminary data.</text>
</comment>
<protein>
    <submittedName>
        <fullName evidence="4">Aminotransferase class I/II-fold pyridoxal phosphate-dependent enzyme</fullName>
    </submittedName>
</protein>
<reference evidence="4 5" key="1">
    <citation type="submission" date="2018-08" db="EMBL/GenBank/DDBJ databases">
        <title>Chryseobacterium nematophagum: a novel matrix digesting pathogen of nematodes.</title>
        <authorList>
            <person name="Page A."/>
            <person name="Roberts M."/>
            <person name="Felix M.-A."/>
            <person name="Weir W."/>
        </authorList>
    </citation>
    <scope>NUCLEOTIDE SEQUENCE [LARGE SCALE GENOMIC DNA]</scope>
    <source>
        <strain evidence="4 5">JUb129</strain>
    </source>
</reference>
<feature type="domain" description="Aminotransferase class I/classII large" evidence="3">
    <location>
        <begin position="66"/>
        <end position="405"/>
    </location>
</feature>
<dbReference type="GO" id="GO:0030170">
    <property type="term" value="F:pyridoxal phosphate binding"/>
    <property type="evidence" value="ECO:0007669"/>
    <property type="project" value="InterPro"/>
</dbReference>
<dbReference type="OrthoDB" id="9807157at2"/>
<dbReference type="CDD" id="cd06454">
    <property type="entry name" value="KBL_like"/>
    <property type="match status" value="1"/>
</dbReference>
<gene>
    <name evidence="4" type="ORF">D1631_09945</name>
</gene>
<comment type="cofactor">
    <cofactor evidence="1">
        <name>pyridoxal 5'-phosphate</name>
        <dbReference type="ChEBI" id="CHEBI:597326"/>
    </cofactor>
</comment>
<evidence type="ECO:0000256" key="1">
    <source>
        <dbReference type="ARBA" id="ARBA00001933"/>
    </source>
</evidence>
<accession>A0A3M7TFD4</accession>
<dbReference type="EMBL" id="QWIU01000002">
    <property type="protein sequence ID" value="RNA62231.1"/>
    <property type="molecule type" value="Genomic_DNA"/>
</dbReference>
<dbReference type="GO" id="GO:0008483">
    <property type="term" value="F:transaminase activity"/>
    <property type="evidence" value="ECO:0007669"/>
    <property type="project" value="UniProtKB-KW"/>
</dbReference>
<name>A0A3M7TFD4_9FLAO</name>
<dbReference type="PANTHER" id="PTHR13693:SF3">
    <property type="entry name" value="LD36009P"/>
    <property type="match status" value="1"/>
</dbReference>
<dbReference type="InterPro" id="IPR015421">
    <property type="entry name" value="PyrdxlP-dep_Trfase_major"/>
</dbReference>
<evidence type="ECO:0000313" key="4">
    <source>
        <dbReference type="EMBL" id="RNA62231.1"/>
    </source>
</evidence>
<dbReference type="InterPro" id="IPR015422">
    <property type="entry name" value="PyrdxlP-dep_Trfase_small"/>
</dbReference>
<dbReference type="PANTHER" id="PTHR13693">
    <property type="entry name" value="CLASS II AMINOTRANSFERASE/8-AMINO-7-OXONONANOATE SYNTHASE"/>
    <property type="match status" value="1"/>
</dbReference>
<evidence type="ECO:0000313" key="5">
    <source>
        <dbReference type="Proteomes" id="UP000278775"/>
    </source>
</evidence>
<dbReference type="InterPro" id="IPR004839">
    <property type="entry name" value="Aminotransferase_I/II_large"/>
</dbReference>